<dbReference type="WBParaSite" id="NBR_0002276601-mRNA-1">
    <property type="protein sequence ID" value="NBR_0002276601-mRNA-1"/>
    <property type="gene ID" value="NBR_0002276601"/>
</dbReference>
<evidence type="ECO:0000313" key="3">
    <source>
        <dbReference type="Proteomes" id="UP000271162"/>
    </source>
</evidence>
<sequence length="97" mass="11177">MTVRKLVFLFVLYNIVAIVYYLFIIAGGWNVIKTVNIRLGLRNAAPSVFDTCPLKVLNHLDEELLHYHHPNYNPLKVGRIGPETTQLRRIFAGMQKI</sequence>
<evidence type="ECO:0000313" key="4">
    <source>
        <dbReference type="WBParaSite" id="NBR_0002276601-mRNA-1"/>
    </source>
</evidence>
<organism evidence="4">
    <name type="scientific">Nippostrongylus brasiliensis</name>
    <name type="common">Rat hookworm</name>
    <dbReference type="NCBI Taxonomy" id="27835"/>
    <lineage>
        <taxon>Eukaryota</taxon>
        <taxon>Metazoa</taxon>
        <taxon>Ecdysozoa</taxon>
        <taxon>Nematoda</taxon>
        <taxon>Chromadorea</taxon>
        <taxon>Rhabditida</taxon>
        <taxon>Rhabditina</taxon>
        <taxon>Rhabditomorpha</taxon>
        <taxon>Strongyloidea</taxon>
        <taxon>Heligmosomidae</taxon>
        <taxon>Nippostrongylus</taxon>
    </lineage>
</organism>
<reference evidence="4" key="1">
    <citation type="submission" date="2017-02" db="UniProtKB">
        <authorList>
            <consortium name="WormBaseParasite"/>
        </authorList>
    </citation>
    <scope>IDENTIFICATION</scope>
</reference>
<dbReference type="AlphaFoldDB" id="A0A0N4YZU4"/>
<keyword evidence="1" id="KW-0812">Transmembrane</keyword>
<reference evidence="2 3" key="2">
    <citation type="submission" date="2018-11" db="EMBL/GenBank/DDBJ databases">
        <authorList>
            <consortium name="Pathogen Informatics"/>
        </authorList>
    </citation>
    <scope>NUCLEOTIDE SEQUENCE [LARGE SCALE GENOMIC DNA]</scope>
</reference>
<proteinExistence type="predicted"/>
<feature type="transmembrane region" description="Helical" evidence="1">
    <location>
        <begin position="6"/>
        <end position="32"/>
    </location>
</feature>
<evidence type="ECO:0000256" key="1">
    <source>
        <dbReference type="SAM" id="Phobius"/>
    </source>
</evidence>
<evidence type="ECO:0000313" key="2">
    <source>
        <dbReference type="EMBL" id="VDL87807.1"/>
    </source>
</evidence>
<keyword evidence="1" id="KW-1133">Transmembrane helix</keyword>
<keyword evidence="3" id="KW-1185">Reference proteome</keyword>
<dbReference type="EMBL" id="UYSL01029065">
    <property type="protein sequence ID" value="VDL87807.1"/>
    <property type="molecule type" value="Genomic_DNA"/>
</dbReference>
<accession>A0A0N4YZU4</accession>
<gene>
    <name evidence="2" type="ORF">NBR_LOCUS22767</name>
</gene>
<name>A0A0N4YZU4_NIPBR</name>
<dbReference type="Proteomes" id="UP000271162">
    <property type="component" value="Unassembled WGS sequence"/>
</dbReference>
<protein>
    <submittedName>
        <fullName evidence="2 4">Uncharacterized protein</fullName>
    </submittedName>
</protein>
<keyword evidence="1" id="KW-0472">Membrane</keyword>